<evidence type="ECO:0000256" key="1">
    <source>
        <dbReference type="ARBA" id="ARBA00022491"/>
    </source>
</evidence>
<dbReference type="RefSeq" id="WP_110291911.1">
    <property type="nucleotide sequence ID" value="NZ_NOKA02000039.1"/>
</dbReference>
<dbReference type="PANTHER" id="PTHR30146:SF148">
    <property type="entry name" value="HTH-TYPE TRANSCRIPTIONAL REPRESSOR PURR-RELATED"/>
    <property type="match status" value="1"/>
</dbReference>
<dbReference type="InterPro" id="IPR000843">
    <property type="entry name" value="HTH_LacI"/>
</dbReference>
<dbReference type="InterPro" id="IPR046335">
    <property type="entry name" value="LacI/GalR-like_sensor"/>
</dbReference>
<evidence type="ECO:0000313" key="9">
    <source>
        <dbReference type="Proteomes" id="UP000247523"/>
    </source>
</evidence>
<keyword evidence="1" id="KW-0678">Repressor</keyword>
<evidence type="ECO:0000256" key="3">
    <source>
        <dbReference type="ARBA" id="ARBA00023125"/>
    </source>
</evidence>
<dbReference type="InterPro" id="IPR028082">
    <property type="entry name" value="Peripla_BP_I"/>
</dbReference>
<dbReference type="SUPFAM" id="SSF47413">
    <property type="entry name" value="lambda repressor-like DNA-binding domains"/>
    <property type="match status" value="1"/>
</dbReference>
<dbReference type="PRINTS" id="PR00036">
    <property type="entry name" value="HTHLACI"/>
</dbReference>
<evidence type="ECO:0000256" key="2">
    <source>
        <dbReference type="ARBA" id="ARBA00023015"/>
    </source>
</evidence>
<keyword evidence="3" id="KW-0238">DNA-binding</keyword>
<dbReference type="PROSITE" id="PS50932">
    <property type="entry name" value="HTH_LACI_2"/>
    <property type="match status" value="1"/>
</dbReference>
<dbReference type="AlphaFoldDB" id="A0A318EM05"/>
<evidence type="ECO:0000313" key="8">
    <source>
        <dbReference type="Proteomes" id="UP000216411"/>
    </source>
</evidence>
<reference evidence="7 8" key="1">
    <citation type="journal article" date="2017" name="Genome Announc.">
        <title>Draft Genome Sequence of a Sporulating and Motile Strain of Lachnotalea glycerini Isolated from Water in Quebec City, Canada.</title>
        <authorList>
            <person name="Maheux A.F."/>
            <person name="Boudreau D.K."/>
            <person name="Berube E."/>
            <person name="Boissinot M."/>
            <person name="Raymond F."/>
            <person name="Brodeur S."/>
            <person name="Corbeil J."/>
            <person name="Isabel S."/>
            <person name="Omar R.F."/>
            <person name="Bergeron M.G."/>
        </authorList>
    </citation>
    <scope>NUCLEOTIDE SEQUENCE [LARGE SCALE GENOMIC DNA]</scope>
    <source>
        <strain evidence="7 8">CCRI-19302</strain>
    </source>
</reference>
<dbReference type="Gene3D" id="3.40.50.2300">
    <property type="match status" value="2"/>
</dbReference>
<evidence type="ECO:0000259" key="5">
    <source>
        <dbReference type="PROSITE" id="PS50932"/>
    </source>
</evidence>
<dbReference type="SUPFAM" id="SSF53822">
    <property type="entry name" value="Periplasmic binding protein-like I"/>
    <property type="match status" value="1"/>
</dbReference>
<gene>
    <name evidence="6" type="ORF">C8E03_11726</name>
    <name evidence="7" type="ORF">CG710_015085</name>
</gene>
<dbReference type="InterPro" id="IPR010982">
    <property type="entry name" value="Lambda_DNA-bd_dom_sf"/>
</dbReference>
<dbReference type="PANTHER" id="PTHR30146">
    <property type="entry name" value="LACI-RELATED TRANSCRIPTIONAL REPRESSOR"/>
    <property type="match status" value="1"/>
</dbReference>
<comment type="caution">
    <text evidence="6">The sequence shown here is derived from an EMBL/GenBank/DDBJ whole genome shotgun (WGS) entry which is preliminary data.</text>
</comment>
<dbReference type="GO" id="GO:0000976">
    <property type="term" value="F:transcription cis-regulatory region binding"/>
    <property type="evidence" value="ECO:0007669"/>
    <property type="project" value="TreeGrafter"/>
</dbReference>
<evidence type="ECO:0000313" key="7">
    <source>
        <dbReference type="EMBL" id="RDY30382.1"/>
    </source>
</evidence>
<evidence type="ECO:0000313" key="6">
    <source>
        <dbReference type="EMBL" id="PXV85390.1"/>
    </source>
</evidence>
<dbReference type="GO" id="GO:0003700">
    <property type="term" value="F:DNA-binding transcription factor activity"/>
    <property type="evidence" value="ECO:0007669"/>
    <property type="project" value="TreeGrafter"/>
</dbReference>
<reference evidence="7" key="3">
    <citation type="submission" date="2018-07" db="EMBL/GenBank/DDBJ databases">
        <authorList>
            <person name="Quirk P.G."/>
            <person name="Krulwich T.A."/>
        </authorList>
    </citation>
    <scope>NUCLEOTIDE SEQUENCE</scope>
    <source>
        <strain evidence="7">CCRI-19302</strain>
    </source>
</reference>
<keyword evidence="4" id="KW-0804">Transcription</keyword>
<dbReference type="OrthoDB" id="9784962at2"/>
<feature type="domain" description="HTH lacI-type" evidence="5">
    <location>
        <begin position="3"/>
        <end position="57"/>
    </location>
</feature>
<dbReference type="Proteomes" id="UP000216411">
    <property type="component" value="Unassembled WGS sequence"/>
</dbReference>
<dbReference type="EMBL" id="NOKA02000039">
    <property type="protein sequence ID" value="RDY30382.1"/>
    <property type="molecule type" value="Genomic_DNA"/>
</dbReference>
<dbReference type="CDD" id="cd06267">
    <property type="entry name" value="PBP1_LacI_sugar_binding-like"/>
    <property type="match status" value="1"/>
</dbReference>
<sequence length="335" mass="36819">MAVTIKDIAKKAGVSYSTVSRALNGGENVKPDKRELIMKIAKDVGYVPNQAAINLKLSRAHTLGLFLSTISKSTSPYVLHDVVSGIYSAVGSQYSVIVKGIDMQEPNTLNPAIFDGLVILSQRTDDSIFIEEAITKHIPLVVINRPVYYGVSNVLTDEAQGMKKAMEYLLDNGHRNIAIIESTQTLDSTRARHRGWVQAVEYCGLDPKSMPIAVGNYRFHSGYLAAKELLVYKPTAILCFNDEMAHGARKAILEAGLSVPGDISLIGFDNLDASRFSDMKLTTIERNMLKIAQTGTEVLLGKIEHGDTSCERIYLDTQLIIRETVMDIRTGQVSK</sequence>
<proteinExistence type="predicted"/>
<organism evidence="6 9">
    <name type="scientific">Lachnotalea glycerini</name>
    <dbReference type="NCBI Taxonomy" id="1763509"/>
    <lineage>
        <taxon>Bacteria</taxon>
        <taxon>Bacillati</taxon>
        <taxon>Bacillota</taxon>
        <taxon>Clostridia</taxon>
        <taxon>Lachnospirales</taxon>
        <taxon>Lachnospiraceae</taxon>
        <taxon>Lachnotalea</taxon>
    </lineage>
</organism>
<evidence type="ECO:0000256" key="4">
    <source>
        <dbReference type="ARBA" id="ARBA00023163"/>
    </source>
</evidence>
<reference evidence="6 9" key="2">
    <citation type="submission" date="2018-05" db="EMBL/GenBank/DDBJ databases">
        <title>Genomic Encyclopedia of Type Strains, Phase IV (KMG-IV): sequencing the most valuable type-strain genomes for metagenomic binning, comparative biology and taxonomic classification.</title>
        <authorList>
            <person name="Goeker M."/>
        </authorList>
    </citation>
    <scope>NUCLEOTIDE SEQUENCE [LARGE SCALE GENOMIC DNA]</scope>
    <source>
        <strain evidence="6 9">DSM 28816</strain>
    </source>
</reference>
<dbReference type="EMBL" id="QICS01000017">
    <property type="protein sequence ID" value="PXV85390.1"/>
    <property type="molecule type" value="Genomic_DNA"/>
</dbReference>
<dbReference type="SMART" id="SM00354">
    <property type="entry name" value="HTH_LACI"/>
    <property type="match status" value="1"/>
</dbReference>
<dbReference type="Gene3D" id="1.10.260.40">
    <property type="entry name" value="lambda repressor-like DNA-binding domains"/>
    <property type="match status" value="1"/>
</dbReference>
<accession>A0A318EM05</accession>
<dbReference type="PROSITE" id="PS00356">
    <property type="entry name" value="HTH_LACI_1"/>
    <property type="match status" value="1"/>
</dbReference>
<dbReference type="CDD" id="cd01392">
    <property type="entry name" value="HTH_LacI"/>
    <property type="match status" value="1"/>
</dbReference>
<dbReference type="Proteomes" id="UP000247523">
    <property type="component" value="Unassembled WGS sequence"/>
</dbReference>
<dbReference type="Pfam" id="PF00356">
    <property type="entry name" value="LacI"/>
    <property type="match status" value="1"/>
</dbReference>
<protein>
    <submittedName>
        <fullName evidence="6">LacI family transcriptional regulator</fullName>
    </submittedName>
</protein>
<name>A0A318EM05_9FIRM</name>
<keyword evidence="8" id="KW-1185">Reference proteome</keyword>
<dbReference type="Pfam" id="PF13377">
    <property type="entry name" value="Peripla_BP_3"/>
    <property type="match status" value="1"/>
</dbReference>
<keyword evidence="2" id="KW-0805">Transcription regulation</keyword>